<dbReference type="GO" id="GO:0022412">
    <property type="term" value="P:cellular process involved in reproduction in multicellular organism"/>
    <property type="evidence" value="ECO:0007669"/>
    <property type="project" value="UniProtKB-ARBA"/>
</dbReference>
<dbReference type="GO" id="GO:0035006">
    <property type="term" value="P:melanization defense response"/>
    <property type="evidence" value="ECO:0007669"/>
    <property type="project" value="UniProtKB-ARBA"/>
</dbReference>
<dbReference type="GO" id="GO:0003006">
    <property type="term" value="P:developmental process involved in reproduction"/>
    <property type="evidence" value="ECO:0007669"/>
    <property type="project" value="UniProtKB-ARBA"/>
</dbReference>
<dbReference type="InterPro" id="IPR027417">
    <property type="entry name" value="P-loop_NTPase"/>
</dbReference>
<dbReference type="GO" id="GO:0003924">
    <property type="term" value="F:GTPase activity"/>
    <property type="evidence" value="ECO:0007669"/>
    <property type="project" value="InterPro"/>
</dbReference>
<dbReference type="InterPro" id="IPR005225">
    <property type="entry name" value="Small_GTP-bd"/>
</dbReference>
<dbReference type="GO" id="GO:0005525">
    <property type="term" value="F:GTP binding"/>
    <property type="evidence" value="ECO:0007669"/>
    <property type="project" value="UniProtKB-KW"/>
</dbReference>
<sequence>MSLFGKVKNIVVVGNGSVGKTSLLMAMTYGAFRESYVATVYDSEEIVMAIDGEEYQVKLHDTAGQEDYERLRRFSYHIADAFVLCYAIPDKVSFDNIELKWIDELHYDKPGVPIILVGTKEDSRTRHCVTREDGEALSKRISAKNFIECSAKTAKNVEEVFEAAVRATIAKNSNKIQGSNWFCWCKKF</sequence>
<accession>A0A1L8E556</accession>
<dbReference type="GO" id="GO:0035099">
    <property type="term" value="P:hemocyte migration"/>
    <property type="evidence" value="ECO:0007669"/>
    <property type="project" value="UniProtKB-ARBA"/>
</dbReference>
<dbReference type="InterPro" id="IPR003578">
    <property type="entry name" value="Small_GTPase_Rho"/>
</dbReference>
<dbReference type="PRINTS" id="PR00449">
    <property type="entry name" value="RASTRNSFRMNG"/>
</dbReference>
<name>A0A1L8E556_9DIPT</name>
<evidence type="ECO:0000256" key="1">
    <source>
        <dbReference type="ARBA" id="ARBA00022741"/>
    </source>
</evidence>
<evidence type="ECO:0000256" key="2">
    <source>
        <dbReference type="ARBA" id="ARBA00023134"/>
    </source>
</evidence>
<dbReference type="SMART" id="SM00173">
    <property type="entry name" value="RAS"/>
    <property type="match status" value="1"/>
</dbReference>
<keyword evidence="2" id="KW-0342">GTP-binding</keyword>
<dbReference type="InterPro" id="IPR001806">
    <property type="entry name" value="Small_GTPase"/>
</dbReference>
<organism evidence="3">
    <name type="scientific">Nyssomyia neivai</name>
    <dbReference type="NCBI Taxonomy" id="330878"/>
    <lineage>
        <taxon>Eukaryota</taxon>
        <taxon>Metazoa</taxon>
        <taxon>Ecdysozoa</taxon>
        <taxon>Arthropoda</taxon>
        <taxon>Hexapoda</taxon>
        <taxon>Insecta</taxon>
        <taxon>Pterygota</taxon>
        <taxon>Neoptera</taxon>
        <taxon>Endopterygota</taxon>
        <taxon>Diptera</taxon>
        <taxon>Nematocera</taxon>
        <taxon>Psychodoidea</taxon>
        <taxon>Psychodidae</taxon>
        <taxon>Nyssomyia</taxon>
    </lineage>
</organism>
<dbReference type="AlphaFoldDB" id="A0A1L8E556"/>
<dbReference type="CDD" id="cd00157">
    <property type="entry name" value="Rho"/>
    <property type="match status" value="1"/>
</dbReference>
<dbReference type="SMART" id="SM00174">
    <property type="entry name" value="RHO"/>
    <property type="match status" value="1"/>
</dbReference>
<dbReference type="PROSITE" id="PS51421">
    <property type="entry name" value="RAS"/>
    <property type="match status" value="1"/>
</dbReference>
<dbReference type="SUPFAM" id="SSF52540">
    <property type="entry name" value="P-loop containing nucleoside triphosphate hydrolases"/>
    <property type="match status" value="1"/>
</dbReference>
<proteinExistence type="predicted"/>
<dbReference type="EMBL" id="GFDF01000325">
    <property type="protein sequence ID" value="JAV13759.1"/>
    <property type="molecule type" value="Transcribed_RNA"/>
</dbReference>
<keyword evidence="1" id="KW-0547">Nucleotide-binding</keyword>
<dbReference type="PROSITE" id="PS51420">
    <property type="entry name" value="RHO"/>
    <property type="match status" value="1"/>
</dbReference>
<dbReference type="NCBIfam" id="TIGR00231">
    <property type="entry name" value="small_GTP"/>
    <property type="match status" value="1"/>
</dbReference>
<dbReference type="PROSITE" id="PS51419">
    <property type="entry name" value="RAB"/>
    <property type="match status" value="1"/>
</dbReference>
<dbReference type="PANTHER" id="PTHR24072">
    <property type="entry name" value="RHO FAMILY GTPASE"/>
    <property type="match status" value="1"/>
</dbReference>
<protein>
    <submittedName>
        <fullName evidence="3">Putative rho</fullName>
    </submittedName>
</protein>
<dbReference type="SMART" id="SM00175">
    <property type="entry name" value="RAB"/>
    <property type="match status" value="1"/>
</dbReference>
<dbReference type="FunFam" id="3.40.50.300:FF:001447">
    <property type="entry name" value="Ras-related protein Rab-1B"/>
    <property type="match status" value="1"/>
</dbReference>
<evidence type="ECO:0000313" key="3">
    <source>
        <dbReference type="EMBL" id="JAV13759.1"/>
    </source>
</evidence>
<dbReference type="GO" id="GO:0007264">
    <property type="term" value="P:small GTPase-mediated signal transduction"/>
    <property type="evidence" value="ECO:0007669"/>
    <property type="project" value="InterPro"/>
</dbReference>
<dbReference type="Gene3D" id="3.40.50.300">
    <property type="entry name" value="P-loop containing nucleotide triphosphate hydrolases"/>
    <property type="match status" value="1"/>
</dbReference>
<reference evidence="3" key="1">
    <citation type="submission" date="2016-12" db="EMBL/GenBank/DDBJ databases">
        <title>An insight into the sialome and mialome of the sand fly, Nyssomyia neivai.</title>
        <authorList>
            <person name="Sebastian V."/>
            <person name="Goulart T.M."/>
            <person name="Oliveira W."/>
            <person name="Calvo E."/>
            <person name="Oliveira L.F."/>
            <person name="Pinto M.C."/>
            <person name="Rosselino A.M."/>
            <person name="Ribeiro J.M."/>
        </authorList>
    </citation>
    <scope>NUCLEOTIDE SEQUENCE</scope>
</reference>
<dbReference type="Pfam" id="PF00071">
    <property type="entry name" value="Ras"/>
    <property type="match status" value="1"/>
</dbReference>
<dbReference type="GO" id="GO:0001667">
    <property type="term" value="P:ameboidal-type cell migration"/>
    <property type="evidence" value="ECO:0007669"/>
    <property type="project" value="UniProtKB-ARBA"/>
</dbReference>